<accession>A0A2H0U9E7</accession>
<feature type="region of interest" description="Disordered" evidence="6">
    <location>
        <begin position="67"/>
        <end position="114"/>
    </location>
</feature>
<dbReference type="GO" id="GO:0019843">
    <property type="term" value="F:rRNA binding"/>
    <property type="evidence" value="ECO:0007669"/>
    <property type="project" value="UniProtKB-UniRule"/>
</dbReference>
<dbReference type="NCBIfam" id="TIGR03953">
    <property type="entry name" value="rplD_bact"/>
    <property type="match status" value="1"/>
</dbReference>
<feature type="region of interest" description="Disordered" evidence="6">
    <location>
        <begin position="1"/>
        <end position="21"/>
    </location>
</feature>
<comment type="function">
    <text evidence="5">One of the primary rRNA binding proteins, this protein initially binds near the 5'-end of the 23S rRNA. It is important during the early stages of 50S assembly. It makes multiple contacts with different domains of the 23S rRNA in the assembled 50S subunit and ribosome.</text>
</comment>
<comment type="subunit">
    <text evidence="5">Part of the 50S ribosomal subunit.</text>
</comment>
<dbReference type="InterPro" id="IPR013005">
    <property type="entry name" value="Ribosomal_uL4-like"/>
</dbReference>
<dbReference type="EMBL" id="PFBL01000021">
    <property type="protein sequence ID" value="PIR83038.1"/>
    <property type="molecule type" value="Genomic_DNA"/>
</dbReference>
<dbReference type="Proteomes" id="UP000230179">
    <property type="component" value="Unassembled WGS sequence"/>
</dbReference>
<protein>
    <recommendedName>
        <fullName evidence="4 5">Large ribosomal subunit protein uL4</fullName>
    </recommendedName>
</protein>
<reference evidence="8" key="1">
    <citation type="submission" date="2017-09" db="EMBL/GenBank/DDBJ databases">
        <title>Depth-based differentiation of microbial function through sediment-hosted aquifers and enrichment of novel symbionts in the deep terrestrial subsurface.</title>
        <authorList>
            <person name="Probst A.J."/>
            <person name="Ladd B."/>
            <person name="Jarett J.K."/>
            <person name="Geller-Mcgrath D.E."/>
            <person name="Sieber C.M.K."/>
            <person name="Emerson J.B."/>
            <person name="Anantharaman K."/>
            <person name="Thomas B.C."/>
            <person name="Malmstrom R."/>
            <person name="Stieglmeier M."/>
            <person name="Klingl A."/>
            <person name="Woyke T."/>
            <person name="Ryan C.M."/>
            <person name="Banfield J.F."/>
        </authorList>
    </citation>
    <scope>NUCLEOTIDE SEQUENCE [LARGE SCALE GENOMIC DNA]</scope>
</reference>
<evidence type="ECO:0000313" key="8">
    <source>
        <dbReference type="Proteomes" id="UP000230179"/>
    </source>
</evidence>
<dbReference type="AlphaFoldDB" id="A0A2H0U9E7"/>
<keyword evidence="5" id="KW-0699">rRNA-binding</keyword>
<keyword evidence="5" id="KW-0694">RNA-binding</keyword>
<keyword evidence="3 5" id="KW-0687">Ribonucleoprotein</keyword>
<dbReference type="Pfam" id="PF00573">
    <property type="entry name" value="Ribosomal_L4"/>
    <property type="match status" value="1"/>
</dbReference>
<comment type="similarity">
    <text evidence="1 5">Belongs to the universal ribosomal protein uL4 family.</text>
</comment>
<gene>
    <name evidence="5" type="primary">rplD</name>
    <name evidence="7" type="ORF">COU19_02640</name>
</gene>
<dbReference type="InterPro" id="IPR023574">
    <property type="entry name" value="Ribosomal_uL4_dom_sf"/>
</dbReference>
<dbReference type="GO" id="GO:1990904">
    <property type="term" value="C:ribonucleoprotein complex"/>
    <property type="evidence" value="ECO:0007669"/>
    <property type="project" value="UniProtKB-KW"/>
</dbReference>
<keyword evidence="2 5" id="KW-0689">Ribosomal protein</keyword>
<organism evidence="7 8">
    <name type="scientific">Candidatus Kaiserbacteria bacterium CG10_big_fil_rev_8_21_14_0_10_56_12</name>
    <dbReference type="NCBI Taxonomy" id="1974611"/>
    <lineage>
        <taxon>Bacteria</taxon>
        <taxon>Candidatus Kaiseribacteriota</taxon>
    </lineage>
</organism>
<dbReference type="InterPro" id="IPR002136">
    <property type="entry name" value="Ribosomal_uL4"/>
</dbReference>
<evidence type="ECO:0000256" key="3">
    <source>
        <dbReference type="ARBA" id="ARBA00023274"/>
    </source>
</evidence>
<sequence>MATTTTTQKTPTTPAPKAEKKAVAARELTVYAMDGKKVSTIALPPEIFGAPWRADLVHQVTTGMQANARQNRAHTKDRAEVSGGGKKPWRQKGTGQARHGSSRSPIWRHGGVTFGPRNERDYSEKINRKMRAGALASVLSRKAKDGEIILVDKFHFAAPKTAEAKGSLVALAKEASVAKLVTKRKNAALLATAAYDANTLKSFKNLSSIATEEVRNLNPVDLLSHTYLIIENPEVAFKTLIARVKNV</sequence>
<dbReference type="HAMAP" id="MF_01328_B">
    <property type="entry name" value="Ribosomal_uL4_B"/>
    <property type="match status" value="1"/>
</dbReference>
<name>A0A2H0U9E7_9BACT</name>
<feature type="compositionally biased region" description="Low complexity" evidence="6">
    <location>
        <begin position="1"/>
        <end position="16"/>
    </location>
</feature>
<evidence type="ECO:0000256" key="2">
    <source>
        <dbReference type="ARBA" id="ARBA00022980"/>
    </source>
</evidence>
<comment type="caution">
    <text evidence="7">The sequence shown here is derived from an EMBL/GenBank/DDBJ whole genome shotgun (WGS) entry which is preliminary data.</text>
</comment>
<dbReference type="Gene3D" id="3.40.1370.10">
    <property type="match status" value="1"/>
</dbReference>
<evidence type="ECO:0000256" key="6">
    <source>
        <dbReference type="SAM" id="MobiDB-lite"/>
    </source>
</evidence>
<dbReference type="GO" id="GO:0003735">
    <property type="term" value="F:structural constituent of ribosome"/>
    <property type="evidence" value="ECO:0007669"/>
    <property type="project" value="InterPro"/>
</dbReference>
<evidence type="ECO:0000256" key="4">
    <source>
        <dbReference type="ARBA" id="ARBA00035244"/>
    </source>
</evidence>
<comment type="function">
    <text evidence="5">Forms part of the polypeptide exit tunnel.</text>
</comment>
<dbReference type="SUPFAM" id="SSF52166">
    <property type="entry name" value="Ribosomal protein L4"/>
    <property type="match status" value="1"/>
</dbReference>
<dbReference type="PANTHER" id="PTHR10746">
    <property type="entry name" value="50S RIBOSOMAL PROTEIN L4"/>
    <property type="match status" value="1"/>
</dbReference>
<dbReference type="PANTHER" id="PTHR10746:SF6">
    <property type="entry name" value="LARGE RIBOSOMAL SUBUNIT PROTEIN UL4M"/>
    <property type="match status" value="1"/>
</dbReference>
<evidence type="ECO:0000256" key="1">
    <source>
        <dbReference type="ARBA" id="ARBA00010528"/>
    </source>
</evidence>
<dbReference type="GO" id="GO:0005840">
    <property type="term" value="C:ribosome"/>
    <property type="evidence" value="ECO:0007669"/>
    <property type="project" value="UniProtKB-KW"/>
</dbReference>
<evidence type="ECO:0000256" key="5">
    <source>
        <dbReference type="HAMAP-Rule" id="MF_01328"/>
    </source>
</evidence>
<dbReference type="GO" id="GO:0006412">
    <property type="term" value="P:translation"/>
    <property type="evidence" value="ECO:0007669"/>
    <property type="project" value="UniProtKB-UniRule"/>
</dbReference>
<evidence type="ECO:0000313" key="7">
    <source>
        <dbReference type="EMBL" id="PIR83038.1"/>
    </source>
</evidence>
<proteinExistence type="inferred from homology"/>